<dbReference type="STRING" id="10195.A0A3M7PB54"/>
<dbReference type="PROSITE" id="PS51717">
    <property type="entry name" value="G_VLIG"/>
    <property type="match status" value="1"/>
</dbReference>
<organism evidence="3 4">
    <name type="scientific">Brachionus plicatilis</name>
    <name type="common">Marine rotifer</name>
    <name type="synonym">Brachionus muelleri</name>
    <dbReference type="NCBI Taxonomy" id="10195"/>
    <lineage>
        <taxon>Eukaryota</taxon>
        <taxon>Metazoa</taxon>
        <taxon>Spiralia</taxon>
        <taxon>Gnathifera</taxon>
        <taxon>Rotifera</taxon>
        <taxon>Eurotatoria</taxon>
        <taxon>Monogononta</taxon>
        <taxon>Pseudotrocha</taxon>
        <taxon>Ploima</taxon>
        <taxon>Brachionidae</taxon>
        <taxon>Brachionus</taxon>
    </lineage>
</organism>
<dbReference type="PANTHER" id="PTHR22796">
    <property type="entry name" value="URG4-RELATED"/>
    <property type="match status" value="1"/>
</dbReference>
<feature type="coiled-coil region" evidence="1">
    <location>
        <begin position="553"/>
        <end position="617"/>
    </location>
</feature>
<name>A0A3M7PB54_BRAPC</name>
<dbReference type="Pfam" id="PF25683">
    <property type="entry name" value="URGCP_GTPase"/>
    <property type="match status" value="1"/>
</dbReference>
<comment type="caution">
    <text evidence="3">The sequence shown here is derived from an EMBL/GenBank/DDBJ whole genome shotgun (WGS) entry which is preliminary data.</text>
</comment>
<reference evidence="3 4" key="1">
    <citation type="journal article" date="2018" name="Sci. Rep.">
        <title>Genomic signatures of local adaptation to the degree of environmental predictability in rotifers.</title>
        <authorList>
            <person name="Franch-Gras L."/>
            <person name="Hahn C."/>
            <person name="Garcia-Roger E.M."/>
            <person name="Carmona M.J."/>
            <person name="Serra M."/>
            <person name="Gomez A."/>
        </authorList>
    </citation>
    <scope>NUCLEOTIDE SEQUENCE [LARGE SCALE GENOMIC DNA]</scope>
    <source>
        <strain evidence="3">HYR1</strain>
    </source>
</reference>
<dbReference type="PANTHER" id="PTHR22796:SF1">
    <property type="entry name" value="VWFA DOMAIN-CONTAINING PROTEIN"/>
    <property type="match status" value="1"/>
</dbReference>
<dbReference type="OrthoDB" id="1597724at2759"/>
<proteinExistence type="predicted"/>
<dbReference type="Proteomes" id="UP000276133">
    <property type="component" value="Unassembled WGS sequence"/>
</dbReference>
<protein>
    <submittedName>
        <fullName evidence="3">Interferon-induced very large GTPase 1-like</fullName>
    </submittedName>
</protein>
<dbReference type="InterPro" id="IPR027417">
    <property type="entry name" value="P-loop_NTPase"/>
</dbReference>
<gene>
    <name evidence="3" type="ORF">BpHYR1_047593</name>
</gene>
<dbReference type="SUPFAM" id="SSF52540">
    <property type="entry name" value="P-loop containing nucleoside triphosphate hydrolases"/>
    <property type="match status" value="1"/>
</dbReference>
<feature type="domain" description="VLIG-type G" evidence="2">
    <location>
        <begin position="651"/>
        <end position="773"/>
    </location>
</feature>
<accession>A0A3M7PB54</accession>
<evidence type="ECO:0000313" key="3">
    <source>
        <dbReference type="EMBL" id="RMZ95944.1"/>
    </source>
</evidence>
<dbReference type="GO" id="GO:0005525">
    <property type="term" value="F:GTP binding"/>
    <property type="evidence" value="ECO:0007669"/>
    <property type="project" value="InterPro"/>
</dbReference>
<evidence type="ECO:0000256" key="1">
    <source>
        <dbReference type="SAM" id="Coils"/>
    </source>
</evidence>
<keyword evidence="4" id="KW-1185">Reference proteome</keyword>
<evidence type="ECO:0000259" key="2">
    <source>
        <dbReference type="PROSITE" id="PS51717"/>
    </source>
</evidence>
<evidence type="ECO:0000313" key="4">
    <source>
        <dbReference type="Proteomes" id="UP000276133"/>
    </source>
</evidence>
<sequence>MVLFFLNHWNFFLNFYFCLKYHPTSFLVRSNLKFFLQNYSVDLDFVSTKLRFCKIPKKMKKEELNNAVENTQLTKFLDLKKILSSESQNADQIEIEFNRIILEELDAENVVRWLKNGKSLPLQLKPFLLDNLKRIMRFDSIIKQLSIIAYGNTNIDPKTKQLLELITEKDLVICILESIGYQSLPRLGYLLSKNDYPLPLLYEVYDDRNNCLKEKINFEIFKDLLSFTSKPLAIVSGTSSSIRKGKSSLIPFMFSGLNKNSVFGVRKKTPAKNSIDIICNEESSNNWIIADFNGELTGKNMVNLFKSLSANASLHILNANINDFDKQTGEPRNEILNFFKHYKSQRTKNQLKLVVLIRDFSKQYSTFLELIKKRVDAIDSNVSILIVENWFYTELEEDIINIQKDEFKKNFQKVLDNTENQKFHSIQDVKSNYDRLISNLGNFISDSEETWVEKKFYELFGQNGKIKIEVLREMFKLSDIYKNIEINENKLFRLNFHEVDSNEKKRIYKILDVLKKQLKSIEPKSDAIKFFIKILESEENFMTDLSILEKCLINFKKEELEKLRKQREKLSNEFSILDNKIKIEQNSLKTDILIDDMKKKKTELQDLDEKIKAIDLTLDKFWDELFLYFDWLDQCRKADKDLKDLVIDRYIKLVQNGYIIGEQSSAKSSLLNSLFGCDFRTSAGRCTIGIYMNFVTYGDKTIVILDTEGLASVESGKKFFDNQMATMAVFSSHLIVINHKGEISSNLEKILGITFYAKIHLSNHSFKPFIMFVLRDQIDRNESSINGQVSKVKEGLIKDSKFVGTSLDDVLNLDPKHLTLLSNAFSEDYCQKLNIKIKWRNKIFPGEVLELRKKLMQQIDLVNEENVIKNFLDLYTNLNSHWETISETGENIFYCKDLEEIKIRENEIFDDSIEAQCKHDIERCVEERKEKVNQEFDSLTNKPYYPKSIVDEYGKKISYQFEWLKVISIQRLNENCIYLKNMSEYNNLISEINDLLAKNNHYNNIDAFITDIEEKIEKINQINLNRLNSMIQPVDKLIENIERMLKYISASNKEKEYFTNDFNNIINVENWYPGGISNLKDKFSFKAEEAKKENSKFKEEIKNYIINRSKELVHKFEESNLQHCTDLKISKDLISDTLDFLETELSHPESIVQEFHLDSSKKAKDIYKMKQDANKLGSTVANDFMTKLFNYLIQIETLFTPNELIELAFKLSFEVSNYQNVYKYVIDVNRYCKEKKEIKNLYHDLLKDFLDFDSTKIISSCREFFETLEEEVKKKKYYESDSIIGTNISNFAQFILSFKKSIGNFYNELNIKLEEFNNELDKRCKSEIIDYIDTYIGCNSRCPCCGSKCQNAKRHQGNHCSQFHILNGFYKYSNTDTKEIQTYFCWEEETFINSRFYLRDKHPDWLSDIQKNYAEYGKNPSNLGNIIFRNQIMRAWMNT</sequence>
<dbReference type="EMBL" id="REGN01012319">
    <property type="protein sequence ID" value="RMZ95944.1"/>
    <property type="molecule type" value="Genomic_DNA"/>
</dbReference>
<keyword evidence="1" id="KW-0175">Coiled coil</keyword>
<dbReference type="Gene3D" id="3.40.50.300">
    <property type="entry name" value="P-loop containing nucleotide triphosphate hydrolases"/>
    <property type="match status" value="1"/>
</dbReference>
<feature type="coiled-coil region" evidence="1">
    <location>
        <begin position="1080"/>
        <end position="1107"/>
    </location>
</feature>
<feature type="non-terminal residue" evidence="3">
    <location>
        <position position="1439"/>
    </location>
</feature>
<dbReference type="InterPro" id="IPR030383">
    <property type="entry name" value="G_VLIG_dom"/>
</dbReference>